<organism evidence="4">
    <name type="scientific">uncultured bacterium</name>
    <name type="common">gcode 4</name>
    <dbReference type="NCBI Taxonomy" id="1234023"/>
    <lineage>
        <taxon>Bacteria</taxon>
        <taxon>environmental samples</taxon>
    </lineage>
</organism>
<dbReference type="PROSITE" id="PS50005">
    <property type="entry name" value="TPR"/>
    <property type="match status" value="1"/>
</dbReference>
<keyword evidence="3" id="KW-0732">Signal</keyword>
<dbReference type="EMBL" id="AMFJ01034076">
    <property type="protein sequence ID" value="EKD30363.1"/>
    <property type="molecule type" value="Genomic_DNA"/>
</dbReference>
<gene>
    <name evidence="4" type="ORF">ACD_78C00076G0001</name>
</gene>
<feature type="compositionally biased region" description="Polar residues" evidence="2">
    <location>
        <begin position="31"/>
        <end position="48"/>
    </location>
</feature>
<dbReference type="AlphaFoldDB" id="K1YDN4"/>
<dbReference type="InterPro" id="IPR019734">
    <property type="entry name" value="TPR_rpt"/>
</dbReference>
<comment type="caution">
    <text evidence="4">The sequence shown here is derived from an EMBL/GenBank/DDBJ whole genome shotgun (WGS) entry which is preliminary data.</text>
</comment>
<dbReference type="InterPro" id="IPR011990">
    <property type="entry name" value="TPR-like_helical_dom_sf"/>
</dbReference>
<sequence>MKKPLLIPIFLFLLNSCSLPFSAPEPEKVVESSTGSQEEWVEHTQTGQTREDRLEESKNRRSFRSIIRKGDYFSLKSDKETALRYYLNAYLRLKDDNVLERKIAGAYFDLKDFGNTYKYYIRVPFVDLEEEEKKKMLSALMFDESIAVKSTEIRKLGLLQDETEYYSYIENCYTGIHNCVISLDSYSGSYEPTDKLKNIIDTYMKVSSDFHYRNILLAGAFFESKQYLAGAKIASEIVEKRPDYKIAYKIAGYCNYELGKYKEANVYLGKYYAFDTKDISTAYTLGLTNYYLEDYATSNLYFNTAVLNGYTPKTELERRLIYNYYTLWDKKGMFKIFRYLLKEPDVSEDDFIIAVHIATEENDRSKGFLWVNQGIEKFIYSDMLYALRGNLYLLSDDLDRAAEDFSKAYSINIHNPATLLGFAKWHFVKNNYTSAKEYIQSTKEIDPDGIFGEQADELLKKIEDGEKAVIGSGVLDMSGSVK</sequence>
<evidence type="ECO:0000256" key="2">
    <source>
        <dbReference type="SAM" id="MobiDB-lite"/>
    </source>
</evidence>
<accession>K1YDN4</accession>
<evidence type="ECO:0000256" key="1">
    <source>
        <dbReference type="PROSITE-ProRule" id="PRU00339"/>
    </source>
</evidence>
<dbReference type="Gene3D" id="1.25.40.10">
    <property type="entry name" value="Tetratricopeptide repeat domain"/>
    <property type="match status" value="2"/>
</dbReference>
<reference evidence="4" key="1">
    <citation type="journal article" date="2012" name="Science">
        <title>Fermentation, hydrogen, and sulfur metabolism in multiple uncultivated bacterial phyla.</title>
        <authorList>
            <person name="Wrighton K.C."/>
            <person name="Thomas B.C."/>
            <person name="Sharon I."/>
            <person name="Miller C.S."/>
            <person name="Castelle C.J."/>
            <person name="VerBerkmoes N.C."/>
            <person name="Wilkins M.J."/>
            <person name="Hettich R.L."/>
            <person name="Lipton M.S."/>
            <person name="Williams K.H."/>
            <person name="Long P.E."/>
            <person name="Banfield J.F."/>
        </authorList>
    </citation>
    <scope>NUCLEOTIDE SEQUENCE [LARGE SCALE GENOMIC DNA]</scope>
</reference>
<dbReference type="SUPFAM" id="SSF48452">
    <property type="entry name" value="TPR-like"/>
    <property type="match status" value="1"/>
</dbReference>
<feature type="repeat" description="TPR" evidence="1">
    <location>
        <begin position="382"/>
        <end position="415"/>
    </location>
</feature>
<evidence type="ECO:0000313" key="4">
    <source>
        <dbReference type="EMBL" id="EKD30363.1"/>
    </source>
</evidence>
<feature type="signal peptide" evidence="3">
    <location>
        <begin position="1"/>
        <end position="23"/>
    </location>
</feature>
<protein>
    <submittedName>
        <fullName evidence="4">Uncharacterized protein</fullName>
    </submittedName>
</protein>
<feature type="chain" id="PRO_5022831022" evidence="3">
    <location>
        <begin position="24"/>
        <end position="482"/>
    </location>
</feature>
<proteinExistence type="predicted"/>
<evidence type="ECO:0000256" key="3">
    <source>
        <dbReference type="SAM" id="SignalP"/>
    </source>
</evidence>
<keyword evidence="1" id="KW-0802">TPR repeat</keyword>
<feature type="region of interest" description="Disordered" evidence="2">
    <location>
        <begin position="31"/>
        <end position="56"/>
    </location>
</feature>
<name>K1YDN4_9BACT</name>